<gene>
    <name evidence="2" type="ORF">ONB1V03_LOCUS11403</name>
</gene>
<protein>
    <submittedName>
        <fullName evidence="2">Uncharacterized protein</fullName>
    </submittedName>
</protein>
<evidence type="ECO:0000256" key="1">
    <source>
        <dbReference type="SAM" id="MobiDB-lite"/>
    </source>
</evidence>
<dbReference type="EMBL" id="OC923287">
    <property type="protein sequence ID" value="CAD7654758.1"/>
    <property type="molecule type" value="Genomic_DNA"/>
</dbReference>
<reference evidence="2" key="1">
    <citation type="submission" date="2020-11" db="EMBL/GenBank/DDBJ databases">
        <authorList>
            <person name="Tran Van P."/>
        </authorList>
    </citation>
    <scope>NUCLEOTIDE SEQUENCE</scope>
</reference>
<organism evidence="2">
    <name type="scientific">Oppiella nova</name>
    <dbReference type="NCBI Taxonomy" id="334625"/>
    <lineage>
        <taxon>Eukaryota</taxon>
        <taxon>Metazoa</taxon>
        <taxon>Ecdysozoa</taxon>
        <taxon>Arthropoda</taxon>
        <taxon>Chelicerata</taxon>
        <taxon>Arachnida</taxon>
        <taxon>Acari</taxon>
        <taxon>Acariformes</taxon>
        <taxon>Sarcoptiformes</taxon>
        <taxon>Oribatida</taxon>
        <taxon>Brachypylina</taxon>
        <taxon>Oppioidea</taxon>
        <taxon>Oppiidae</taxon>
        <taxon>Oppiella</taxon>
    </lineage>
</organism>
<evidence type="ECO:0000313" key="2">
    <source>
        <dbReference type="EMBL" id="CAD7654758.1"/>
    </source>
</evidence>
<feature type="compositionally biased region" description="Polar residues" evidence="1">
    <location>
        <begin position="1"/>
        <end position="13"/>
    </location>
</feature>
<dbReference type="OrthoDB" id="4321958at2759"/>
<proteinExistence type="predicted"/>
<sequence length="96" mass="10816">MMTSSRQRQQKSCQPPGRDMMKKQYNDECVTSSECDASHGLCCQLIKRHRMAPRRLCYYFSDPKSCIGSVDVTFAKPSPAVSSGAYSNRLFKARIG</sequence>
<keyword evidence="3" id="KW-1185">Reference proteome</keyword>
<evidence type="ECO:0000313" key="3">
    <source>
        <dbReference type="Proteomes" id="UP000728032"/>
    </source>
</evidence>
<accession>A0A7R9M9G7</accession>
<dbReference type="AlphaFoldDB" id="A0A7R9M9G7"/>
<name>A0A7R9M9G7_9ACAR</name>
<dbReference type="EMBL" id="CAJPVJ010008462">
    <property type="protein sequence ID" value="CAG2171945.1"/>
    <property type="molecule type" value="Genomic_DNA"/>
</dbReference>
<dbReference type="Proteomes" id="UP000728032">
    <property type="component" value="Unassembled WGS sequence"/>
</dbReference>
<feature type="region of interest" description="Disordered" evidence="1">
    <location>
        <begin position="1"/>
        <end position="21"/>
    </location>
</feature>